<proteinExistence type="predicted"/>
<dbReference type="EMBL" id="KB909303">
    <property type="protein sequence ID" value="EOB12623.1"/>
    <property type="molecule type" value="Genomic_DNA"/>
</dbReference>
<evidence type="ECO:0000256" key="1">
    <source>
        <dbReference type="SAM" id="SignalP"/>
    </source>
</evidence>
<name>R0MIJ5_NOSB1</name>
<dbReference type="AlphaFoldDB" id="R0MIJ5"/>
<feature type="signal peptide" evidence="1">
    <location>
        <begin position="1"/>
        <end position="17"/>
    </location>
</feature>
<feature type="chain" id="PRO_5004355211" evidence="1">
    <location>
        <begin position="18"/>
        <end position="395"/>
    </location>
</feature>
<keyword evidence="3" id="KW-1185">Reference proteome</keyword>
<organism evidence="2 3">
    <name type="scientific">Nosema bombycis (strain CQ1 / CVCC 102059)</name>
    <name type="common">Microsporidian parasite</name>
    <name type="synonym">Pebrine of silkworm</name>
    <dbReference type="NCBI Taxonomy" id="578461"/>
    <lineage>
        <taxon>Eukaryota</taxon>
        <taxon>Fungi</taxon>
        <taxon>Fungi incertae sedis</taxon>
        <taxon>Microsporidia</taxon>
        <taxon>Nosematidae</taxon>
        <taxon>Nosema</taxon>
    </lineage>
</organism>
<reference evidence="2 3" key="1">
    <citation type="journal article" date="2013" name="BMC Genomics">
        <title>Comparative genomics of parasitic silkworm microsporidia reveal an association between genome expansion and host adaptation.</title>
        <authorList>
            <person name="Pan G."/>
            <person name="Xu J."/>
            <person name="Li T."/>
            <person name="Xia Q."/>
            <person name="Liu S.L."/>
            <person name="Zhang G."/>
            <person name="Li S."/>
            <person name="Li C."/>
            <person name="Liu H."/>
            <person name="Yang L."/>
            <person name="Liu T."/>
            <person name="Zhang X."/>
            <person name="Wu Z."/>
            <person name="Fan W."/>
            <person name="Dang X."/>
            <person name="Xiang H."/>
            <person name="Tao M."/>
            <person name="Li Y."/>
            <person name="Hu J."/>
            <person name="Li Z."/>
            <person name="Lin L."/>
            <person name="Luo J."/>
            <person name="Geng L."/>
            <person name="Wang L."/>
            <person name="Long M."/>
            <person name="Wan Y."/>
            <person name="He N."/>
            <person name="Zhang Z."/>
            <person name="Lu C."/>
            <person name="Keeling P.J."/>
            <person name="Wang J."/>
            <person name="Xiang Z."/>
            <person name="Zhou Z."/>
        </authorList>
    </citation>
    <scope>NUCLEOTIDE SEQUENCE [LARGE SCALE GENOMIC DNA]</scope>
    <source>
        <strain evidence="3">CQ1 / CVCC 102059</strain>
    </source>
</reference>
<dbReference type="Proteomes" id="UP000016927">
    <property type="component" value="Unassembled WGS sequence"/>
</dbReference>
<protein>
    <submittedName>
        <fullName evidence="2">Uncharacterized protein</fullName>
    </submittedName>
</protein>
<gene>
    <name evidence="2" type="ORF">NBO_395g0006</name>
</gene>
<keyword evidence="1" id="KW-0732">Signal</keyword>
<sequence>MILLFLLKAMNILATDCIEAFLEKNELNERRNEGIEPLWTSTLLNVDMFEGPIEFEEDLCKDNRILLDPRNFEESEKFLFYILNYNSDNKEIHDQFFEQFISNVIVNVFNPTMYDWAKIYVKYVISRKEVFPNIRIINNNIINLITDQYSVEWTFSKILCRDADTLSILESLFSNQMLEAYSQSQFFDFISRFTLECSTKMNLFVVYLEILKHLKIISNTNVYYYELSGVSTYSFGLLSMFTSYRAYKASNSTVPNHAFETMSKMQEAMLILYYCVRVIEYRANYGVNFMTENINELISKCLQKVGGCTAITINKAFECIDMIRKILRLQINTKRTTDFFNHLRTYILPFSLYSEKYIDDLYSMLKLEKDVPTITVSNLSNDIEDFYKLTMFLVT</sequence>
<evidence type="ECO:0000313" key="2">
    <source>
        <dbReference type="EMBL" id="EOB12623.1"/>
    </source>
</evidence>
<dbReference type="HOGENOM" id="CLU_698488_0_0_1"/>
<dbReference type="VEuPathDB" id="MicrosporidiaDB:NBO_395g0006"/>
<accession>R0MIJ5</accession>
<dbReference type="OrthoDB" id="2200654at2759"/>
<evidence type="ECO:0000313" key="3">
    <source>
        <dbReference type="Proteomes" id="UP000016927"/>
    </source>
</evidence>